<evidence type="ECO:0000313" key="1">
    <source>
        <dbReference type="EMBL" id="KAK4132804.1"/>
    </source>
</evidence>
<dbReference type="Proteomes" id="UP001304895">
    <property type="component" value="Unassembled WGS sequence"/>
</dbReference>
<dbReference type="EMBL" id="MU853415">
    <property type="protein sequence ID" value="KAK4132804.1"/>
    <property type="molecule type" value="Genomic_DNA"/>
</dbReference>
<proteinExistence type="predicted"/>
<gene>
    <name evidence="1" type="ORF">BT67DRAFT_73306</name>
</gene>
<protein>
    <submittedName>
        <fullName evidence="1">Uncharacterized protein</fullName>
    </submittedName>
</protein>
<dbReference type="AlphaFoldDB" id="A0AAN6ZCW2"/>
<reference evidence="1" key="2">
    <citation type="submission" date="2023-05" db="EMBL/GenBank/DDBJ databases">
        <authorList>
            <consortium name="Lawrence Berkeley National Laboratory"/>
            <person name="Steindorff A."/>
            <person name="Hensen N."/>
            <person name="Bonometti L."/>
            <person name="Westerberg I."/>
            <person name="Brannstrom I.O."/>
            <person name="Guillou S."/>
            <person name="Cros-Aarteil S."/>
            <person name="Calhoun S."/>
            <person name="Haridas S."/>
            <person name="Kuo A."/>
            <person name="Mondo S."/>
            <person name="Pangilinan J."/>
            <person name="Riley R."/>
            <person name="Labutti K."/>
            <person name="Andreopoulos B."/>
            <person name="Lipzen A."/>
            <person name="Chen C."/>
            <person name="Yanf M."/>
            <person name="Daum C."/>
            <person name="Ng V."/>
            <person name="Clum A."/>
            <person name="Ohm R."/>
            <person name="Martin F."/>
            <person name="Silar P."/>
            <person name="Natvig D."/>
            <person name="Lalanne C."/>
            <person name="Gautier V."/>
            <person name="Ament-Velasquez S.L."/>
            <person name="Kruys A."/>
            <person name="Hutchinson M.I."/>
            <person name="Powell A.J."/>
            <person name="Barry K."/>
            <person name="Miller A.N."/>
            <person name="Grigoriev I.V."/>
            <person name="Debuchy R."/>
            <person name="Gladieux P."/>
            <person name="Thoren M.H."/>
            <person name="Johannesson H."/>
        </authorList>
    </citation>
    <scope>NUCLEOTIDE SEQUENCE</scope>
    <source>
        <strain evidence="1">CBS 123565</strain>
    </source>
</reference>
<evidence type="ECO:0000313" key="2">
    <source>
        <dbReference type="Proteomes" id="UP001304895"/>
    </source>
</evidence>
<reference evidence="1" key="1">
    <citation type="journal article" date="2023" name="Mol. Phylogenet. Evol.">
        <title>Genome-scale phylogeny and comparative genomics of the fungal order Sordariales.</title>
        <authorList>
            <person name="Hensen N."/>
            <person name="Bonometti L."/>
            <person name="Westerberg I."/>
            <person name="Brannstrom I.O."/>
            <person name="Guillou S."/>
            <person name="Cros-Aarteil S."/>
            <person name="Calhoun S."/>
            <person name="Haridas S."/>
            <person name="Kuo A."/>
            <person name="Mondo S."/>
            <person name="Pangilinan J."/>
            <person name="Riley R."/>
            <person name="LaButti K."/>
            <person name="Andreopoulos B."/>
            <person name="Lipzen A."/>
            <person name="Chen C."/>
            <person name="Yan M."/>
            <person name="Daum C."/>
            <person name="Ng V."/>
            <person name="Clum A."/>
            <person name="Steindorff A."/>
            <person name="Ohm R.A."/>
            <person name="Martin F."/>
            <person name="Silar P."/>
            <person name="Natvig D.O."/>
            <person name="Lalanne C."/>
            <person name="Gautier V."/>
            <person name="Ament-Velasquez S.L."/>
            <person name="Kruys A."/>
            <person name="Hutchinson M.I."/>
            <person name="Powell A.J."/>
            <person name="Barry K."/>
            <person name="Miller A.N."/>
            <person name="Grigoriev I.V."/>
            <person name="Debuchy R."/>
            <person name="Gladieux P."/>
            <person name="Hiltunen Thoren M."/>
            <person name="Johannesson H."/>
        </authorList>
    </citation>
    <scope>NUCLEOTIDE SEQUENCE</scope>
    <source>
        <strain evidence="1">CBS 123565</strain>
    </source>
</reference>
<comment type="caution">
    <text evidence="1">The sequence shown here is derived from an EMBL/GenBank/DDBJ whole genome shotgun (WGS) entry which is preliminary data.</text>
</comment>
<name>A0AAN6ZCW2_9PEZI</name>
<organism evidence="1 2">
    <name type="scientific">Trichocladium antarcticum</name>
    <dbReference type="NCBI Taxonomy" id="1450529"/>
    <lineage>
        <taxon>Eukaryota</taxon>
        <taxon>Fungi</taxon>
        <taxon>Dikarya</taxon>
        <taxon>Ascomycota</taxon>
        <taxon>Pezizomycotina</taxon>
        <taxon>Sordariomycetes</taxon>
        <taxon>Sordariomycetidae</taxon>
        <taxon>Sordariales</taxon>
        <taxon>Chaetomiaceae</taxon>
        <taxon>Trichocladium</taxon>
    </lineage>
</organism>
<sequence length="96" mass="11335">MTGRARKGLSGGRGLSGRRACFRTCFNNSSPPNMRRWCNFIRYQRCHENSQRARFQISLVVPTFCQFFVQVKFEVGSRETRKWRVQAFRPAETARR</sequence>
<keyword evidence="2" id="KW-1185">Reference proteome</keyword>
<accession>A0AAN6ZCW2</accession>